<proteinExistence type="predicted"/>
<evidence type="ECO:0000313" key="2">
    <source>
        <dbReference type="EMBL" id="EBO3624682.1"/>
    </source>
</evidence>
<accession>A0A5U0PG43</accession>
<organism evidence="2">
    <name type="scientific">Salmonella enterica</name>
    <name type="common">Salmonella choleraesuis</name>
    <dbReference type="NCBI Taxonomy" id="28901"/>
    <lineage>
        <taxon>Bacteria</taxon>
        <taxon>Pseudomonadati</taxon>
        <taxon>Pseudomonadota</taxon>
        <taxon>Gammaproteobacteria</taxon>
        <taxon>Enterobacterales</taxon>
        <taxon>Enterobacteriaceae</taxon>
        <taxon>Salmonella</taxon>
    </lineage>
</organism>
<keyword evidence="1" id="KW-0472">Membrane</keyword>
<dbReference type="AlphaFoldDB" id="A0A5U0PG43"/>
<gene>
    <name evidence="2" type="ORF">B6N72_24355</name>
</gene>
<feature type="transmembrane region" description="Helical" evidence="1">
    <location>
        <begin position="29"/>
        <end position="50"/>
    </location>
</feature>
<comment type="caution">
    <text evidence="2">The sequence shown here is derived from an EMBL/GenBank/DDBJ whole genome shotgun (WGS) entry which is preliminary data.</text>
</comment>
<name>A0A5U0PG43_SALER</name>
<evidence type="ECO:0000256" key="1">
    <source>
        <dbReference type="SAM" id="Phobius"/>
    </source>
</evidence>
<keyword evidence="1" id="KW-0812">Transmembrane</keyword>
<keyword evidence="1" id="KW-1133">Transmembrane helix</keyword>
<dbReference type="EMBL" id="AAGIGS010000028">
    <property type="protein sequence ID" value="EBO3624682.1"/>
    <property type="molecule type" value="Genomic_DNA"/>
</dbReference>
<reference evidence="2" key="1">
    <citation type="submission" date="2018-07" db="EMBL/GenBank/DDBJ databases">
        <authorList>
            <consortium name="PulseNet: The National Subtyping Network for Foodborne Disease Surveillance"/>
            <person name="Tarr C.L."/>
            <person name="Trees E."/>
            <person name="Katz L.S."/>
            <person name="Carleton-Romer H.A."/>
            <person name="Stroika S."/>
            <person name="Kucerova Z."/>
            <person name="Roache K.F."/>
            <person name="Sabol A.L."/>
            <person name="Besser J."/>
            <person name="Gerner-Smidt P."/>
        </authorList>
    </citation>
    <scope>NUCLEOTIDE SEQUENCE</scope>
    <source>
        <strain evidence="2">PNUSAS009482</strain>
    </source>
</reference>
<protein>
    <submittedName>
        <fullName evidence="2">Uncharacterized protein</fullName>
    </submittedName>
</protein>
<sequence length="59" mass="6611">MEVNMECLILCCILGSAYIVGFKPRYEKVASVLLYTSLALSVMVWLMGTWERILPAGNL</sequence>